<dbReference type="Proteomes" id="UP000305398">
    <property type="component" value="Chromosome"/>
</dbReference>
<evidence type="ECO:0000256" key="4">
    <source>
        <dbReference type="ARBA" id="ARBA00022840"/>
    </source>
</evidence>
<dbReference type="PROSITE" id="PS00211">
    <property type="entry name" value="ABC_TRANSPORTER_1"/>
    <property type="match status" value="1"/>
</dbReference>
<dbReference type="InterPro" id="IPR017871">
    <property type="entry name" value="ABC_transporter-like_CS"/>
</dbReference>
<dbReference type="KEGG" id="hyj:FHG12_19605"/>
<dbReference type="GO" id="GO:0015697">
    <property type="term" value="P:quaternary ammonium group transport"/>
    <property type="evidence" value="ECO:0007669"/>
    <property type="project" value="UniProtKB-ARBA"/>
</dbReference>
<organism evidence="6 7">
    <name type="scientific">Hymenobacter jejuensis</name>
    <dbReference type="NCBI Taxonomy" id="2502781"/>
    <lineage>
        <taxon>Bacteria</taxon>
        <taxon>Pseudomonadati</taxon>
        <taxon>Bacteroidota</taxon>
        <taxon>Cytophagia</taxon>
        <taxon>Cytophagales</taxon>
        <taxon>Hymenobacteraceae</taxon>
        <taxon>Hymenobacter</taxon>
    </lineage>
</organism>
<dbReference type="PROSITE" id="PS50893">
    <property type="entry name" value="ABC_TRANSPORTER_2"/>
    <property type="match status" value="1"/>
</dbReference>
<dbReference type="EMBL" id="CP040896">
    <property type="protein sequence ID" value="QDA62168.1"/>
    <property type="molecule type" value="Genomic_DNA"/>
</dbReference>
<dbReference type="Pfam" id="PF00005">
    <property type="entry name" value="ABC_tran"/>
    <property type="match status" value="1"/>
</dbReference>
<gene>
    <name evidence="6" type="ORF">FHG12_19605</name>
</gene>
<dbReference type="SMART" id="SM00382">
    <property type="entry name" value="AAA"/>
    <property type="match status" value="1"/>
</dbReference>
<dbReference type="InterPro" id="IPR003439">
    <property type="entry name" value="ABC_transporter-like_ATP-bd"/>
</dbReference>
<sequence length="367" mass="39994">MVSNLPPGQFPDSALPFRLPLVLLRVTSSASSSPAIIRVRGLSKRYGNHTVVNDVGFTLAAGETLVLLGPSGCGKTTLLKMLNRLIEPDAGTVEVNGSDIRTQKPELLRRGIGYVIQQVGLLPHYTVAENVAVVPTLLGHNPADISTRTTALLTRLHLPAERYAGQYPSQLSGGQQQRVGLARALAADPPIILMDEPFGALDPITRAAIRRDFRELEELRNKTIVLVTHDVAEAFELADRIALLDGGVVQQLGTPRELLFRPANDFVRRFFEAERLSLQMQVLQLSDLLIFIKSTNHQQSLASALPSLPASATIREALEALTRPSETPDPQLFITQDSVNAQPVTLSQLMLAFGEAVQSIKTTRVEE</sequence>
<evidence type="ECO:0000256" key="3">
    <source>
        <dbReference type="ARBA" id="ARBA00022741"/>
    </source>
</evidence>
<dbReference type="Gene3D" id="3.40.50.300">
    <property type="entry name" value="P-loop containing nucleotide triphosphate hydrolases"/>
    <property type="match status" value="1"/>
</dbReference>
<dbReference type="FunFam" id="3.40.50.300:FF:000425">
    <property type="entry name" value="Probable ABC transporter, ATP-binding subunit"/>
    <property type="match status" value="1"/>
</dbReference>
<dbReference type="OrthoDB" id="1115710at2"/>
<evidence type="ECO:0000313" key="6">
    <source>
        <dbReference type="EMBL" id="QDA62168.1"/>
    </source>
</evidence>
<dbReference type="SUPFAM" id="SSF52540">
    <property type="entry name" value="P-loop containing nucleoside triphosphate hydrolases"/>
    <property type="match status" value="1"/>
</dbReference>
<keyword evidence="4 6" id="KW-0067">ATP-binding</keyword>
<comment type="similarity">
    <text evidence="1">Belongs to the ABC transporter superfamily.</text>
</comment>
<dbReference type="InterPro" id="IPR003593">
    <property type="entry name" value="AAA+_ATPase"/>
</dbReference>
<dbReference type="GO" id="GO:0016887">
    <property type="term" value="F:ATP hydrolysis activity"/>
    <property type="evidence" value="ECO:0007669"/>
    <property type="project" value="InterPro"/>
</dbReference>
<keyword evidence="2" id="KW-0813">Transport</keyword>
<feature type="domain" description="ABC transporter" evidence="5">
    <location>
        <begin position="37"/>
        <end position="271"/>
    </location>
</feature>
<accession>A0A5B8A4A8</accession>
<dbReference type="PANTHER" id="PTHR43117:SF4">
    <property type="entry name" value="OSMOPROTECTANT IMPORT ATP-BINDING PROTEIN OSMV"/>
    <property type="match status" value="1"/>
</dbReference>
<evidence type="ECO:0000313" key="7">
    <source>
        <dbReference type="Proteomes" id="UP000305398"/>
    </source>
</evidence>
<proteinExistence type="inferred from homology"/>
<evidence type="ECO:0000256" key="2">
    <source>
        <dbReference type="ARBA" id="ARBA00022448"/>
    </source>
</evidence>
<dbReference type="AlphaFoldDB" id="A0A5B8A4A8"/>
<keyword evidence="3" id="KW-0547">Nucleotide-binding</keyword>
<reference evidence="6 7" key="1">
    <citation type="submission" date="2019-06" db="EMBL/GenBank/DDBJ databases">
        <authorList>
            <person name="Srinivasan S."/>
        </authorList>
    </citation>
    <scope>NUCLEOTIDE SEQUENCE [LARGE SCALE GENOMIC DNA]</scope>
    <source>
        <strain evidence="6 7">17J68-5</strain>
    </source>
</reference>
<dbReference type="GO" id="GO:0005524">
    <property type="term" value="F:ATP binding"/>
    <property type="evidence" value="ECO:0007669"/>
    <property type="project" value="UniProtKB-KW"/>
</dbReference>
<name>A0A5B8A4A8_9BACT</name>
<keyword evidence="7" id="KW-1185">Reference proteome</keyword>
<protein>
    <submittedName>
        <fullName evidence="6">ABC transporter ATP-binding protein</fullName>
    </submittedName>
</protein>
<evidence type="ECO:0000259" key="5">
    <source>
        <dbReference type="PROSITE" id="PS50893"/>
    </source>
</evidence>
<dbReference type="InterPro" id="IPR027417">
    <property type="entry name" value="P-loop_NTPase"/>
</dbReference>
<evidence type="ECO:0000256" key="1">
    <source>
        <dbReference type="ARBA" id="ARBA00005417"/>
    </source>
</evidence>
<dbReference type="PANTHER" id="PTHR43117">
    <property type="entry name" value="OSMOPROTECTANT IMPORT ATP-BINDING PROTEIN OSMV"/>
    <property type="match status" value="1"/>
</dbReference>